<feature type="region of interest" description="Disordered" evidence="1">
    <location>
        <begin position="1"/>
        <end position="40"/>
    </location>
</feature>
<comment type="caution">
    <text evidence="3">The sequence shown here is derived from an EMBL/GenBank/DDBJ whole genome shotgun (WGS) entry which is preliminary data.</text>
</comment>
<dbReference type="EMBL" id="JACGWK010000004">
    <property type="protein sequence ID" value="KAL0358783.1"/>
    <property type="molecule type" value="Genomic_DNA"/>
</dbReference>
<protein>
    <submittedName>
        <fullName evidence="3">Uncharacterized protein</fullName>
    </submittedName>
</protein>
<keyword evidence="2" id="KW-0472">Membrane</keyword>
<dbReference type="PANTHER" id="PTHR37223:SF1">
    <property type="entry name" value="OS08G0528601 PROTEIN"/>
    <property type="match status" value="1"/>
</dbReference>
<evidence type="ECO:0000256" key="2">
    <source>
        <dbReference type="SAM" id="Phobius"/>
    </source>
</evidence>
<feature type="compositionally biased region" description="Low complexity" evidence="1">
    <location>
        <begin position="24"/>
        <end position="39"/>
    </location>
</feature>
<dbReference type="AlphaFoldDB" id="A0AAW2PS67"/>
<reference evidence="3" key="2">
    <citation type="journal article" date="2024" name="Plant">
        <title>Genomic evolution and insights into agronomic trait innovations of Sesamum species.</title>
        <authorList>
            <person name="Miao H."/>
            <person name="Wang L."/>
            <person name="Qu L."/>
            <person name="Liu H."/>
            <person name="Sun Y."/>
            <person name="Le M."/>
            <person name="Wang Q."/>
            <person name="Wei S."/>
            <person name="Zheng Y."/>
            <person name="Lin W."/>
            <person name="Duan Y."/>
            <person name="Cao H."/>
            <person name="Xiong S."/>
            <person name="Wang X."/>
            <person name="Wei L."/>
            <person name="Li C."/>
            <person name="Ma Q."/>
            <person name="Ju M."/>
            <person name="Zhao R."/>
            <person name="Li G."/>
            <person name="Mu C."/>
            <person name="Tian Q."/>
            <person name="Mei H."/>
            <person name="Zhang T."/>
            <person name="Gao T."/>
            <person name="Zhang H."/>
        </authorList>
    </citation>
    <scope>NUCLEOTIDE SEQUENCE</scope>
    <source>
        <strain evidence="3">G01</strain>
    </source>
</reference>
<keyword evidence="2" id="KW-1133">Transmembrane helix</keyword>
<organism evidence="3">
    <name type="scientific">Sesamum angustifolium</name>
    <dbReference type="NCBI Taxonomy" id="2727405"/>
    <lineage>
        <taxon>Eukaryota</taxon>
        <taxon>Viridiplantae</taxon>
        <taxon>Streptophyta</taxon>
        <taxon>Embryophyta</taxon>
        <taxon>Tracheophyta</taxon>
        <taxon>Spermatophyta</taxon>
        <taxon>Magnoliopsida</taxon>
        <taxon>eudicotyledons</taxon>
        <taxon>Gunneridae</taxon>
        <taxon>Pentapetalae</taxon>
        <taxon>asterids</taxon>
        <taxon>lamiids</taxon>
        <taxon>Lamiales</taxon>
        <taxon>Pedaliaceae</taxon>
        <taxon>Sesamum</taxon>
    </lineage>
</organism>
<dbReference type="PANTHER" id="PTHR37223">
    <property type="entry name" value="OS08G0528601 PROTEIN"/>
    <property type="match status" value="1"/>
</dbReference>
<evidence type="ECO:0000256" key="1">
    <source>
        <dbReference type="SAM" id="MobiDB-lite"/>
    </source>
</evidence>
<dbReference type="GO" id="GO:0006979">
    <property type="term" value="P:response to oxidative stress"/>
    <property type="evidence" value="ECO:0007669"/>
    <property type="project" value="TreeGrafter"/>
</dbReference>
<sequence length="110" mass="12585">MAKRTAAPGMIGFDGVRRRREDSSSSSQPQSASSSPPSSLLTRMVDSVFAFVRFAEFEILFALFFIVAFLMFKDLLKNMYNYVLNVEQTSRPEYNDILVKKPGGNDWWPY</sequence>
<evidence type="ECO:0000313" key="3">
    <source>
        <dbReference type="EMBL" id="KAL0358783.1"/>
    </source>
</evidence>
<accession>A0AAW2PS67</accession>
<keyword evidence="2" id="KW-0812">Transmembrane</keyword>
<name>A0AAW2PS67_9LAMI</name>
<reference evidence="3" key="1">
    <citation type="submission" date="2020-06" db="EMBL/GenBank/DDBJ databases">
        <authorList>
            <person name="Li T."/>
            <person name="Hu X."/>
            <person name="Zhang T."/>
            <person name="Song X."/>
            <person name="Zhang H."/>
            <person name="Dai N."/>
            <person name="Sheng W."/>
            <person name="Hou X."/>
            <person name="Wei L."/>
        </authorList>
    </citation>
    <scope>NUCLEOTIDE SEQUENCE</scope>
    <source>
        <strain evidence="3">G01</strain>
        <tissue evidence="3">Leaf</tissue>
    </source>
</reference>
<gene>
    <name evidence="3" type="ORF">Sangu_0727700</name>
</gene>
<feature type="transmembrane region" description="Helical" evidence="2">
    <location>
        <begin position="48"/>
        <end position="72"/>
    </location>
</feature>
<proteinExistence type="predicted"/>